<dbReference type="EMBL" id="PKMF04000315">
    <property type="protein sequence ID" value="KAK7838034.1"/>
    <property type="molecule type" value="Genomic_DNA"/>
</dbReference>
<reference evidence="1 2" key="1">
    <citation type="journal article" date="2018" name="Sci. Data">
        <title>The draft genome sequence of cork oak.</title>
        <authorList>
            <person name="Ramos A.M."/>
            <person name="Usie A."/>
            <person name="Barbosa P."/>
            <person name="Barros P.M."/>
            <person name="Capote T."/>
            <person name="Chaves I."/>
            <person name="Simoes F."/>
            <person name="Abreu I."/>
            <person name="Carrasquinho I."/>
            <person name="Faro C."/>
            <person name="Guimaraes J.B."/>
            <person name="Mendonca D."/>
            <person name="Nobrega F."/>
            <person name="Rodrigues L."/>
            <person name="Saibo N.J.M."/>
            <person name="Varela M.C."/>
            <person name="Egas C."/>
            <person name="Matos J."/>
            <person name="Miguel C.M."/>
            <person name="Oliveira M.M."/>
            <person name="Ricardo C.P."/>
            <person name="Goncalves S."/>
        </authorList>
    </citation>
    <scope>NUCLEOTIDE SEQUENCE [LARGE SCALE GENOMIC DNA]</scope>
    <source>
        <strain evidence="2">cv. HL8</strain>
    </source>
</reference>
<dbReference type="AlphaFoldDB" id="A0AAW0KHY5"/>
<protein>
    <submittedName>
        <fullName evidence="1">Uncharacterized protein</fullName>
    </submittedName>
</protein>
<keyword evidence="2" id="KW-1185">Reference proteome</keyword>
<proteinExistence type="predicted"/>
<evidence type="ECO:0000313" key="1">
    <source>
        <dbReference type="EMBL" id="KAK7838034.1"/>
    </source>
</evidence>
<name>A0AAW0KHY5_QUESU</name>
<organism evidence="1 2">
    <name type="scientific">Quercus suber</name>
    <name type="common">Cork oak</name>
    <dbReference type="NCBI Taxonomy" id="58331"/>
    <lineage>
        <taxon>Eukaryota</taxon>
        <taxon>Viridiplantae</taxon>
        <taxon>Streptophyta</taxon>
        <taxon>Embryophyta</taxon>
        <taxon>Tracheophyta</taxon>
        <taxon>Spermatophyta</taxon>
        <taxon>Magnoliopsida</taxon>
        <taxon>eudicotyledons</taxon>
        <taxon>Gunneridae</taxon>
        <taxon>Pentapetalae</taxon>
        <taxon>rosids</taxon>
        <taxon>fabids</taxon>
        <taxon>Fagales</taxon>
        <taxon>Fagaceae</taxon>
        <taxon>Quercus</taxon>
    </lineage>
</organism>
<evidence type="ECO:0000313" key="2">
    <source>
        <dbReference type="Proteomes" id="UP000237347"/>
    </source>
</evidence>
<sequence length="107" mass="11985">MMSLVLMSGEQKNKLKVAFNFETPEFLYNRKRTYISRAWDVNGNFQSTSLADSAAKRTHGYGYYITPLSSFPDHFTISAASIFGLYIAIKNSLDVEPTSPPSPPPSR</sequence>
<dbReference type="Proteomes" id="UP000237347">
    <property type="component" value="Unassembled WGS sequence"/>
</dbReference>
<accession>A0AAW0KHY5</accession>
<gene>
    <name evidence="1" type="ORF">CFP56_020314</name>
</gene>
<comment type="caution">
    <text evidence="1">The sequence shown here is derived from an EMBL/GenBank/DDBJ whole genome shotgun (WGS) entry which is preliminary data.</text>
</comment>